<dbReference type="InterPro" id="IPR033428">
    <property type="entry name" value="DUF5118"/>
</dbReference>
<dbReference type="Pfam" id="PF17148">
    <property type="entry name" value="DUF5117"/>
    <property type="match status" value="1"/>
</dbReference>
<name>A0A5B7TQ70_9FLAO</name>
<dbReference type="EMBL" id="CP040749">
    <property type="protein sequence ID" value="QCX37286.1"/>
    <property type="molecule type" value="Genomic_DNA"/>
</dbReference>
<gene>
    <name evidence="4" type="ORF">FF125_02085</name>
</gene>
<evidence type="ECO:0000259" key="1">
    <source>
        <dbReference type="Pfam" id="PF16313"/>
    </source>
</evidence>
<dbReference type="InterPro" id="IPR034032">
    <property type="entry name" value="Zn_MMP-like_bac"/>
</dbReference>
<evidence type="ECO:0000313" key="4">
    <source>
        <dbReference type="EMBL" id="QCX37286.1"/>
    </source>
</evidence>
<dbReference type="RefSeq" id="WP_138948229.1">
    <property type="nucleotide sequence ID" value="NZ_CP040749.1"/>
</dbReference>
<dbReference type="OrthoDB" id="9776599at2"/>
<accession>A0A5B7TQ70</accession>
<dbReference type="SUPFAM" id="SSF55486">
    <property type="entry name" value="Metalloproteases ('zincins'), catalytic domain"/>
    <property type="match status" value="1"/>
</dbReference>
<dbReference type="Pfam" id="PF17162">
    <property type="entry name" value="DUF5118"/>
    <property type="match status" value="1"/>
</dbReference>
<proteinExistence type="predicted"/>
<evidence type="ECO:0000259" key="3">
    <source>
        <dbReference type="Pfam" id="PF17162"/>
    </source>
</evidence>
<evidence type="ECO:0000259" key="2">
    <source>
        <dbReference type="Pfam" id="PF17148"/>
    </source>
</evidence>
<keyword evidence="5" id="KW-1185">Reference proteome</keyword>
<dbReference type="PANTHER" id="PTHR38478">
    <property type="entry name" value="PEPTIDASE M1A AND M12B"/>
    <property type="match status" value="1"/>
</dbReference>
<dbReference type="InterPro" id="IPR033413">
    <property type="entry name" value="DUF5117"/>
</dbReference>
<feature type="domain" description="DUF5117" evidence="2">
    <location>
        <begin position="82"/>
        <end position="243"/>
    </location>
</feature>
<dbReference type="KEGG" id="fbe:FF125_02085"/>
<keyword evidence="4" id="KW-0482">Metalloprotease</keyword>
<dbReference type="Pfam" id="PF16313">
    <property type="entry name" value="DUF4953"/>
    <property type="match status" value="1"/>
</dbReference>
<evidence type="ECO:0000313" key="5">
    <source>
        <dbReference type="Proteomes" id="UP000306229"/>
    </source>
</evidence>
<dbReference type="PANTHER" id="PTHR38478:SF1">
    <property type="entry name" value="ZINC DEPENDENT METALLOPROTEASE DOMAIN LIPOPROTEIN"/>
    <property type="match status" value="1"/>
</dbReference>
<sequence length="788" mass="90734">MKKISSILFSIVLSFHAIWTFAQKSNTKLKPYKEVITIEAISEKGFVSTHLLNGKIYLEIPENILDKDLLFVNHNNSSFDKQNIIVFNKRNNTIQIIIQETESKAGNTIQLLEGKYDIKITPVSFPILTIGNSQSNYIINATDLFLNTPKGLQGGGKSIVKDATFIDEVRSFANSVEVKTTTTITSEKGPITTNVNFSIMLLPEPMMPRLYDHRIGFDSEDRSSNIFNESKRASIAKWRLEKKYPSQTLSEPIKPIIFYLDSAIPNVWKPYVKAGVYEWLPAFEAAGFKNALIVKEAPVNDKDWSINSMRYSVIRWKNRSKFRGHEGVGFGTVNRIVDLRTGEILKSDILLGMIDVLVDKYFSRCSPLDKRAQQYPFPDDLMGEMIQSLTAHETGHAFGIKDANFGEYTYSFEKMRNKKWLQKMGHTPSIMNYARENFIVQPGDNIPPNLLHQKVGPTDLYNIRWAYTQFPNINKPDDELPYLEKIVREQDTVPWYRYNLEVQSIGPETINEVVDNDNPIKSAELGVKNLKRVLNLIPDIAINERDDKVKKRFYIGTLNLWVDQMKYVESLIGGYTIQYKSNAQKGSVYTAIPYNRQKEALKFLNKEAFNPPLWMIRDDITGRFIANEVHGMNDKSGFINSTIEIISRKQRKILKNLFSTTKLKALEENGISGKSNYNIVDMLQGLNDGLWRELEEESIKINFFRQEIQFAYIFYLKDALKHETKKHQRESIYVAYNKYLFSSYTRSALFNELNNLKNSIKKIIFNVDDLSTKSHLELCLLEIDKGQN</sequence>
<feature type="domain" description="DUF5118" evidence="3">
    <location>
        <begin position="30"/>
        <end position="73"/>
    </location>
</feature>
<organism evidence="4 5">
    <name type="scientific">Aureibaculum algae</name>
    <dbReference type="NCBI Taxonomy" id="2584122"/>
    <lineage>
        <taxon>Bacteria</taxon>
        <taxon>Pseudomonadati</taxon>
        <taxon>Bacteroidota</taxon>
        <taxon>Flavobacteriia</taxon>
        <taxon>Flavobacteriales</taxon>
        <taxon>Flavobacteriaceae</taxon>
        <taxon>Aureibaculum</taxon>
    </lineage>
</organism>
<reference evidence="4 5" key="1">
    <citation type="submission" date="2019-05" db="EMBL/GenBank/DDBJ databases">
        <title>Algicella ahnfeltiae gen. nov., sp. nov., a novel marine bacterium of the family Flavobacteriaceae isolated from a red alga.</title>
        <authorList>
            <person name="Nedashkovskaya O.I."/>
            <person name="Kukhlevskiy A.D."/>
            <person name="Kim S.-G."/>
            <person name="Zhukova N.V."/>
            <person name="Mikhailov V.V."/>
        </authorList>
    </citation>
    <scope>NUCLEOTIDE SEQUENCE [LARGE SCALE GENOMIC DNA]</scope>
    <source>
        <strain evidence="4 5">10Alg115</strain>
    </source>
</reference>
<dbReference type="AlphaFoldDB" id="A0A5B7TQ70"/>
<dbReference type="Proteomes" id="UP000306229">
    <property type="component" value="Chromosome"/>
</dbReference>
<dbReference type="InterPro" id="IPR032534">
    <property type="entry name" value="EcxA_zinc-bd"/>
</dbReference>
<dbReference type="GO" id="GO:0006508">
    <property type="term" value="P:proteolysis"/>
    <property type="evidence" value="ECO:0007669"/>
    <property type="project" value="UniProtKB-KW"/>
</dbReference>
<keyword evidence="4" id="KW-0645">Protease</keyword>
<protein>
    <submittedName>
        <fullName evidence="4">Zinc-dependent metalloprotease</fullName>
    </submittedName>
</protein>
<dbReference type="GO" id="GO:0008237">
    <property type="term" value="F:metallopeptidase activity"/>
    <property type="evidence" value="ECO:0007669"/>
    <property type="project" value="UniProtKB-KW"/>
</dbReference>
<feature type="domain" description="EcxA zinc-binding" evidence="1">
    <location>
        <begin position="376"/>
        <end position="696"/>
    </location>
</feature>
<keyword evidence="4" id="KW-0378">Hydrolase</keyword>
<dbReference type="CDD" id="cd04276">
    <property type="entry name" value="ZnMc_MMP_like_2"/>
    <property type="match status" value="1"/>
</dbReference>